<dbReference type="PANTHER" id="PTHR47700:SF1">
    <property type="entry name" value="CHITINASE"/>
    <property type="match status" value="1"/>
</dbReference>
<dbReference type="CDD" id="cd00035">
    <property type="entry name" value="ChtBD1"/>
    <property type="match status" value="1"/>
</dbReference>
<dbReference type="SMART" id="SM00257">
    <property type="entry name" value="LysM"/>
    <property type="match status" value="2"/>
</dbReference>
<dbReference type="SUPFAM" id="SSF57016">
    <property type="entry name" value="Plant lectins/antimicrobial peptides"/>
    <property type="match status" value="1"/>
</dbReference>
<dbReference type="InterPro" id="IPR001579">
    <property type="entry name" value="Glyco_hydro_18_chit_AS"/>
</dbReference>
<feature type="domain" description="GH18" evidence="15">
    <location>
        <begin position="507"/>
        <end position="885"/>
    </location>
</feature>
<dbReference type="SUPFAM" id="SSF54556">
    <property type="entry name" value="Chitinase insertion domain"/>
    <property type="match status" value="1"/>
</dbReference>
<accession>A0AAD4L597</accession>
<feature type="signal peptide" evidence="13">
    <location>
        <begin position="1"/>
        <end position="24"/>
    </location>
</feature>
<dbReference type="RefSeq" id="XP_046076830.1">
    <property type="nucleotide sequence ID" value="XM_046210617.1"/>
</dbReference>
<keyword evidence="17" id="KW-1185">Reference proteome</keyword>
<evidence type="ECO:0000256" key="5">
    <source>
        <dbReference type="ARBA" id="ARBA00022801"/>
    </source>
</evidence>
<dbReference type="SUPFAM" id="SSF54106">
    <property type="entry name" value="LysM domain"/>
    <property type="match status" value="2"/>
</dbReference>
<dbReference type="InterPro" id="IPR001223">
    <property type="entry name" value="Glyco_hydro18_cat"/>
</dbReference>
<dbReference type="Gene3D" id="3.20.20.80">
    <property type="entry name" value="Glycosidases"/>
    <property type="match status" value="1"/>
</dbReference>
<keyword evidence="5 11" id="KW-0378">Hydrolase</keyword>
<dbReference type="Pfam" id="PF14856">
    <property type="entry name" value="Hce2"/>
    <property type="match status" value="1"/>
</dbReference>
<comment type="catalytic activity">
    <reaction evidence="1">
        <text>Random endo-hydrolysis of N-acetyl-beta-D-glucosaminide (1-&gt;4)-beta-linkages in chitin and chitodextrins.</text>
        <dbReference type="EC" id="3.2.1.14"/>
    </reaction>
</comment>
<keyword evidence="13" id="KW-0732">Signal</keyword>
<evidence type="ECO:0000256" key="4">
    <source>
        <dbReference type="ARBA" id="ARBA00022669"/>
    </source>
</evidence>
<dbReference type="InterPro" id="IPR011583">
    <property type="entry name" value="Chitinase_II/V-like_cat"/>
</dbReference>
<dbReference type="InterPro" id="IPR017853">
    <property type="entry name" value="GH"/>
</dbReference>
<protein>
    <recommendedName>
        <fullName evidence="3">chitinase</fullName>
        <ecNumber evidence="3">3.2.1.14</ecNumber>
    </recommendedName>
</protein>
<organism evidence="16 17">
    <name type="scientific">Talaromyces proteolyticus</name>
    <dbReference type="NCBI Taxonomy" id="1131652"/>
    <lineage>
        <taxon>Eukaryota</taxon>
        <taxon>Fungi</taxon>
        <taxon>Dikarya</taxon>
        <taxon>Ascomycota</taxon>
        <taxon>Pezizomycotina</taxon>
        <taxon>Eurotiomycetes</taxon>
        <taxon>Eurotiomycetidae</taxon>
        <taxon>Eurotiales</taxon>
        <taxon>Trichocomaceae</taxon>
        <taxon>Talaromyces</taxon>
        <taxon>Talaromyces sect. Bacilispori</taxon>
    </lineage>
</organism>
<dbReference type="CDD" id="cd02878">
    <property type="entry name" value="GH18_zymocin_alpha"/>
    <property type="match status" value="1"/>
</dbReference>
<dbReference type="CDD" id="cd00118">
    <property type="entry name" value="LysM"/>
    <property type="match status" value="2"/>
</dbReference>
<dbReference type="InterPro" id="IPR029070">
    <property type="entry name" value="Chitinase_insertion_sf"/>
</dbReference>
<dbReference type="PROSITE" id="PS51782">
    <property type="entry name" value="LYSM"/>
    <property type="match status" value="2"/>
</dbReference>
<dbReference type="PANTHER" id="PTHR47700">
    <property type="entry name" value="V CHITINASE, PUTATIVE (AFU_ORTHOLOGUE AFUA_6G13720)-RELATED"/>
    <property type="match status" value="1"/>
</dbReference>
<comment type="similarity">
    <text evidence="2">Belongs to the glycosyl hydrolase 18 family. Chitinase class V subfamily.</text>
</comment>
<dbReference type="EC" id="3.2.1.14" evidence="3"/>
<evidence type="ECO:0000313" key="17">
    <source>
        <dbReference type="Proteomes" id="UP001201262"/>
    </source>
</evidence>
<dbReference type="InterPro" id="IPR018392">
    <property type="entry name" value="LysM"/>
</dbReference>
<comment type="caution">
    <text evidence="16">The sequence shown here is derived from an EMBL/GenBank/DDBJ whole genome shotgun (WGS) entry which is preliminary data.</text>
</comment>
<keyword evidence="8" id="KW-0119">Carbohydrate metabolism</keyword>
<dbReference type="Gene3D" id="3.10.350.10">
    <property type="entry name" value="LysM domain"/>
    <property type="match status" value="2"/>
</dbReference>
<dbReference type="InterPro" id="IPR053214">
    <property type="entry name" value="LysM12-like"/>
</dbReference>
<keyword evidence="9 11" id="KW-0326">Glycosidase</keyword>
<dbReference type="GeneID" id="70240904"/>
<keyword evidence="10" id="KW-0624">Polysaccharide degradation</keyword>
<gene>
    <name evidence="16" type="ORF">BGW36DRAFT_288853</name>
</gene>
<dbReference type="InterPro" id="IPR029226">
    <property type="entry name" value="Ecp2-like"/>
</dbReference>
<feature type="domain" description="LysM" evidence="14">
    <location>
        <begin position="367"/>
        <end position="415"/>
    </location>
</feature>
<dbReference type="Pfam" id="PF00704">
    <property type="entry name" value="Glyco_hydro_18"/>
    <property type="match status" value="1"/>
</dbReference>
<evidence type="ECO:0000256" key="7">
    <source>
        <dbReference type="ARBA" id="ARBA00023026"/>
    </source>
</evidence>
<dbReference type="InterPro" id="IPR036779">
    <property type="entry name" value="LysM_dom_sf"/>
</dbReference>
<feature type="region of interest" description="Disordered" evidence="12">
    <location>
        <begin position="269"/>
        <end position="297"/>
    </location>
</feature>
<dbReference type="GO" id="GO:0006032">
    <property type="term" value="P:chitin catabolic process"/>
    <property type="evidence" value="ECO:0007669"/>
    <property type="project" value="UniProtKB-KW"/>
</dbReference>
<dbReference type="Proteomes" id="UP001201262">
    <property type="component" value="Unassembled WGS sequence"/>
</dbReference>
<sequence length="1489" mass="158854">MPSLWVKLGFGVVSLFSDFAHAYAQLGGRLPASPGYLPKNPCPGRCSTAGPNPGNWSLYHNLDQIESCDQTMFYYFSLLGPVDDPRTSHRIYSCSSYGPDWSNLPNVTGNVALGTPIDSTYQFGTGNEGGMSPSYVRSLSRQIREYLANGYGGTNSSVILFARAGKTSVGVYMGRGLQIEATGNYALTSFESAVASVAVGTGTVAMQLCQPGNDGDHVFGIMATSNSTFDPIQEALKSWSNGQCWSFRSVTNITGPAYITTPLVLNLPQAQTPNSTTKRNSMPGSSYKSSSTGRPQRRNTCSYIQVASGDGCYSLSQKCGITQDQLSEYNPSDPKFCSDLQPGEYVCCSEGTLPNFAPQPNSDGSCATYTVKSDDYCSAIAAANSITVDELTNYNADTWSWNGCDDLFVGIIICLSTGTPPMPAAVTNALCGPTVPGTPTPPGGTNISMLNPCLLNACCDVWGQCGTTVEFCVNTNTGSPGTAALGTNGCISNCGTDIISGDAPAVWRTVAYFEGFGFDRACLYQDAMQIDPTGYTNLHFGFGVLNPNYSVDTTFGDDSLSAFEFSQFLRITGPAKILSFGGWAFSTDPSTYMIFRDGVTSANAKSMATNMANFIIQNNLDGIDIDWEYPGAPDIPGIPPASSDDGANYLTFLTILKSLLPNKTVSIAAPSSYWYLKNFPIQKIAAVVDYIIFMTYDLHGQWDASNSYSQDGCPTGNCLRSDVNLTETLNALSMITKAGVPSSQVVVGVTSYGRSFEMSDASCWTENCTFTGSSTQSNAEEGPCTATAGYIANAEIQDILNDPSRVNQNFVDDTSNTNILVYDNVQWVGYMDNNIKALRTSLYKSLNMGGSTDWATDLETYNNVPYPATSWTKFISDIKSAINPLSEQENITGNWTSVQCTDPAINYWVQLNMTSEQRWSEMDGDDAWADVTNQWINVDRPQNKITFISSIVNSLHGRELTKCQSVGPDNNCQTTDLCWFDPPASDGSPPAGAASYEIYNSLIVVHDMYQDIWDALWHAASIFEPSLSQFENIFAPVAPQKDDSWLQILLDFITLGATALAAPIFNSYLTKLPYFFANPAALATTKDLTYAAIAAGVTVGKDVVGGQNTTIGTWSVQDQNAFSTYMGQIVGAWANLTALALKDLFSGSSSSLPNLDSLVTGGKLIAGIPETDQYPPDAETLISSITSALYAYAIPAIWSAARYNVFVIDSGSSCGTINPITKYMTTEDQEASWGCYPSSTGELYYLAMPVSSQFPASCGSNPPDGRCPEVPFTAPPGLSALTGDTQVWGAVTRQLIIQGAVRSYQKNNNANGGIAPDLGDKLVVNGLIDGDYTVPGFINIPVCSPEMAATAVDASSTTSGEPNYPCAVPPSPNDCGTSTFTDATSGGSPLVSDCQQIVTNIAGTQGSWEVESSVGKQHQLVQYGTCAFGVTGTTGTGDVDFHVGAQDIVDLINSSIKMFASNGLVGASGNMACQGDAGNDNVNWGLYHA</sequence>
<keyword evidence="7" id="KW-0843">Virulence</keyword>
<evidence type="ECO:0000256" key="2">
    <source>
        <dbReference type="ARBA" id="ARBA00008682"/>
    </source>
</evidence>
<dbReference type="PROSITE" id="PS51910">
    <property type="entry name" value="GH18_2"/>
    <property type="match status" value="1"/>
</dbReference>
<dbReference type="InterPro" id="IPR036861">
    <property type="entry name" value="Endochitinase-like_sf"/>
</dbReference>
<dbReference type="Pfam" id="PF01476">
    <property type="entry name" value="LysM"/>
    <property type="match status" value="2"/>
</dbReference>
<dbReference type="SMART" id="SM00636">
    <property type="entry name" value="Glyco_18"/>
    <property type="match status" value="1"/>
</dbReference>
<evidence type="ECO:0000256" key="13">
    <source>
        <dbReference type="SAM" id="SignalP"/>
    </source>
</evidence>
<evidence type="ECO:0000256" key="10">
    <source>
        <dbReference type="ARBA" id="ARBA00023326"/>
    </source>
</evidence>
<name>A0AAD4L597_9EURO</name>
<evidence type="ECO:0000256" key="1">
    <source>
        <dbReference type="ARBA" id="ARBA00000822"/>
    </source>
</evidence>
<keyword evidence="4" id="KW-0147">Chitin-binding</keyword>
<evidence type="ECO:0000256" key="11">
    <source>
        <dbReference type="RuleBase" id="RU000489"/>
    </source>
</evidence>
<evidence type="ECO:0000256" key="8">
    <source>
        <dbReference type="ARBA" id="ARBA00023277"/>
    </source>
</evidence>
<proteinExistence type="inferred from homology"/>
<keyword evidence="6" id="KW-0146">Chitin degradation</keyword>
<reference evidence="16" key="1">
    <citation type="submission" date="2021-12" db="EMBL/GenBank/DDBJ databases">
        <title>Convergent genome expansion in fungi linked to evolution of root-endophyte symbiosis.</title>
        <authorList>
            <consortium name="DOE Joint Genome Institute"/>
            <person name="Ke Y.-H."/>
            <person name="Bonito G."/>
            <person name="Liao H.-L."/>
            <person name="Looney B."/>
            <person name="Rojas-Flechas A."/>
            <person name="Nash J."/>
            <person name="Hameed K."/>
            <person name="Schadt C."/>
            <person name="Martin F."/>
            <person name="Crous P.W."/>
            <person name="Miettinen O."/>
            <person name="Magnuson J.K."/>
            <person name="Labbe J."/>
            <person name="Jacobson D."/>
            <person name="Doktycz M.J."/>
            <person name="Veneault-Fourrey C."/>
            <person name="Kuo A."/>
            <person name="Mondo S."/>
            <person name="Calhoun S."/>
            <person name="Riley R."/>
            <person name="Ohm R."/>
            <person name="LaButti K."/>
            <person name="Andreopoulos B."/>
            <person name="Pangilinan J."/>
            <person name="Nolan M."/>
            <person name="Tritt A."/>
            <person name="Clum A."/>
            <person name="Lipzen A."/>
            <person name="Daum C."/>
            <person name="Barry K."/>
            <person name="Grigoriev I.V."/>
            <person name="Vilgalys R."/>
        </authorList>
    </citation>
    <scope>NUCLEOTIDE SEQUENCE</scope>
    <source>
        <strain evidence="16">PMI_201</strain>
    </source>
</reference>
<evidence type="ECO:0000256" key="3">
    <source>
        <dbReference type="ARBA" id="ARBA00012729"/>
    </source>
</evidence>
<feature type="domain" description="LysM" evidence="14">
    <location>
        <begin position="302"/>
        <end position="348"/>
    </location>
</feature>
<evidence type="ECO:0000256" key="6">
    <source>
        <dbReference type="ARBA" id="ARBA00023024"/>
    </source>
</evidence>
<feature type="chain" id="PRO_5041997652" description="chitinase" evidence="13">
    <location>
        <begin position="25"/>
        <end position="1489"/>
    </location>
</feature>
<dbReference type="Gene3D" id="3.10.50.10">
    <property type="match status" value="1"/>
</dbReference>
<evidence type="ECO:0000259" key="14">
    <source>
        <dbReference type="PROSITE" id="PS51782"/>
    </source>
</evidence>
<dbReference type="GO" id="GO:0008843">
    <property type="term" value="F:endochitinase activity"/>
    <property type="evidence" value="ECO:0007669"/>
    <property type="project" value="UniProtKB-EC"/>
</dbReference>
<evidence type="ECO:0000256" key="9">
    <source>
        <dbReference type="ARBA" id="ARBA00023295"/>
    </source>
</evidence>
<evidence type="ECO:0000259" key="15">
    <source>
        <dbReference type="PROSITE" id="PS51910"/>
    </source>
</evidence>
<evidence type="ECO:0000313" key="16">
    <source>
        <dbReference type="EMBL" id="KAH8703812.1"/>
    </source>
</evidence>
<dbReference type="SUPFAM" id="SSF51445">
    <property type="entry name" value="(Trans)glycosidases"/>
    <property type="match status" value="1"/>
</dbReference>
<dbReference type="PROSITE" id="PS01095">
    <property type="entry name" value="GH18_1"/>
    <property type="match status" value="1"/>
</dbReference>
<dbReference type="GO" id="GO:0000272">
    <property type="term" value="P:polysaccharide catabolic process"/>
    <property type="evidence" value="ECO:0007669"/>
    <property type="project" value="UniProtKB-KW"/>
</dbReference>
<dbReference type="EMBL" id="JAJTJA010000002">
    <property type="protein sequence ID" value="KAH8703812.1"/>
    <property type="molecule type" value="Genomic_DNA"/>
</dbReference>
<evidence type="ECO:0000256" key="12">
    <source>
        <dbReference type="SAM" id="MobiDB-lite"/>
    </source>
</evidence>
<dbReference type="GO" id="GO:0008061">
    <property type="term" value="F:chitin binding"/>
    <property type="evidence" value="ECO:0007669"/>
    <property type="project" value="UniProtKB-KW"/>
</dbReference>